<dbReference type="EMBL" id="MU268078">
    <property type="protein sequence ID" value="KAH7906052.1"/>
    <property type="molecule type" value="Genomic_DNA"/>
</dbReference>
<dbReference type="Proteomes" id="UP000790377">
    <property type="component" value="Unassembled WGS sequence"/>
</dbReference>
<accession>A0ACB7ZZC1</accession>
<comment type="caution">
    <text evidence="1">The sequence shown here is derived from an EMBL/GenBank/DDBJ whole genome shotgun (WGS) entry which is preliminary data.</text>
</comment>
<organism evidence="1 2">
    <name type="scientific">Hygrophoropsis aurantiaca</name>
    <dbReference type="NCBI Taxonomy" id="72124"/>
    <lineage>
        <taxon>Eukaryota</taxon>
        <taxon>Fungi</taxon>
        <taxon>Dikarya</taxon>
        <taxon>Basidiomycota</taxon>
        <taxon>Agaricomycotina</taxon>
        <taxon>Agaricomycetes</taxon>
        <taxon>Agaricomycetidae</taxon>
        <taxon>Boletales</taxon>
        <taxon>Coniophorineae</taxon>
        <taxon>Hygrophoropsidaceae</taxon>
        <taxon>Hygrophoropsis</taxon>
    </lineage>
</organism>
<sequence>MLVWIKSALSPQMIRDRLMDPSLDFQKKMVEYLEGVHQGEFILSTTEEVKNMLDHKMVDDSIPTAVESMPVPPPVCKAIPACEESKQCDACLSWEDQFRNTTNEILLRCNTHRCRGNKVDTTDTRKEGNGKNKYQPAVGCCANKRGKCKARFPRDTYSETRVDPKSGALLMKKGEPMMNFFTDIVTYLFRCNTDVTSLLSGTAIKAVVAYISDYISKPSLKTYVVFDTIQSVFNRNTTLLSSSIDRGEKARKIMTQIVNSLTSKMEIGAPMASLYLLGNPDHYTSHKFKPMYWRSYVSEARRYWESKSSDDDLNQEDNLVLQRIRGSVVGTSPVFDYIYRPLEFQDMCLYDWVRLYDKSRIPKAKDKSKKKKSSKKKSDSKPKSPKYSEHHRFSPEHPLHDSHHVRVLLRGEGYVPNFVGGHLPRHDKGDLDYYGSTMLALFVPWRSGKDLKSESISWHTQYKSHQFSTRQLEIMRNFNVRYECLDARDDYSAQLKADDAKVFDFDWATENYPPDQGEQWMDDDATYPTFDPDSVIDKTTIGKLTSKWNYDKSVIQQLLQSNGWLSPLSGSNVLPAAEPITTSEDITASQWKNRVKKQRDLIQEQRQTNMSKNPSRRSTTYKIATNAHPNEVRVVDSKYLHKKFRPKLKKDRLLIDNIVKEYTLNREQERAFRIVANHAT</sequence>
<keyword evidence="2" id="KW-1185">Reference proteome</keyword>
<feature type="non-terminal residue" evidence="1">
    <location>
        <position position="680"/>
    </location>
</feature>
<protein>
    <submittedName>
        <fullName evidence="1">Uncharacterized protein</fullName>
    </submittedName>
</protein>
<evidence type="ECO:0000313" key="1">
    <source>
        <dbReference type="EMBL" id="KAH7906052.1"/>
    </source>
</evidence>
<name>A0ACB7ZZC1_9AGAM</name>
<gene>
    <name evidence="1" type="ORF">BJ138DRAFT_1016813</name>
</gene>
<reference evidence="1" key="1">
    <citation type="journal article" date="2021" name="New Phytol.">
        <title>Evolutionary innovations through gain and loss of genes in the ectomycorrhizal Boletales.</title>
        <authorList>
            <person name="Wu G."/>
            <person name="Miyauchi S."/>
            <person name="Morin E."/>
            <person name="Kuo A."/>
            <person name="Drula E."/>
            <person name="Varga T."/>
            <person name="Kohler A."/>
            <person name="Feng B."/>
            <person name="Cao Y."/>
            <person name="Lipzen A."/>
            <person name="Daum C."/>
            <person name="Hundley H."/>
            <person name="Pangilinan J."/>
            <person name="Johnson J."/>
            <person name="Barry K."/>
            <person name="LaButti K."/>
            <person name="Ng V."/>
            <person name="Ahrendt S."/>
            <person name="Min B."/>
            <person name="Choi I.G."/>
            <person name="Park H."/>
            <person name="Plett J.M."/>
            <person name="Magnuson J."/>
            <person name="Spatafora J.W."/>
            <person name="Nagy L.G."/>
            <person name="Henrissat B."/>
            <person name="Grigoriev I.V."/>
            <person name="Yang Z.L."/>
            <person name="Xu J."/>
            <person name="Martin F.M."/>
        </authorList>
    </citation>
    <scope>NUCLEOTIDE SEQUENCE</scope>
    <source>
        <strain evidence="1">ATCC 28755</strain>
    </source>
</reference>
<evidence type="ECO:0000313" key="2">
    <source>
        <dbReference type="Proteomes" id="UP000790377"/>
    </source>
</evidence>
<proteinExistence type="predicted"/>